<accession>A0A317CQZ6</accession>
<sequence length="186" mass="19609">MSDAAHRLLWTIVALLLVVGGVAALVVSFGLPSGADPGAPLLGAGLLDAWRLAAPWSTLAAAVAGVLVALAGQRLLARELRRPDQELRGTLSRPGRRPGRTRLATDVLAHALERDLTGNPGVRRARVVLTGAPPRPDVWIRVDLTADARTAGVREHVHAAVRRFATTAGCQPAHLDVTARIEPGRP</sequence>
<dbReference type="EMBL" id="QGKR01000350">
    <property type="protein sequence ID" value="PWR04981.1"/>
    <property type="molecule type" value="Genomic_DNA"/>
</dbReference>
<evidence type="ECO:0008006" key="4">
    <source>
        <dbReference type="Google" id="ProtNLM"/>
    </source>
</evidence>
<keyword evidence="1" id="KW-1133">Transmembrane helix</keyword>
<keyword evidence="1" id="KW-0812">Transmembrane</keyword>
<evidence type="ECO:0000256" key="1">
    <source>
        <dbReference type="SAM" id="Phobius"/>
    </source>
</evidence>
<name>A0A317CQZ6_9ACTN</name>
<feature type="transmembrane region" description="Helical" evidence="1">
    <location>
        <begin position="52"/>
        <end position="72"/>
    </location>
</feature>
<protein>
    <recommendedName>
        <fullName evidence="4">Alkaline shock response membrane anchor protein AmaP</fullName>
    </recommendedName>
</protein>
<keyword evidence="3" id="KW-1185">Reference proteome</keyword>
<dbReference type="OrthoDB" id="3393016at2"/>
<keyword evidence="1" id="KW-0472">Membrane</keyword>
<comment type="caution">
    <text evidence="2">The sequence shown here is derived from an EMBL/GenBank/DDBJ whole genome shotgun (WGS) entry which is preliminary data.</text>
</comment>
<evidence type="ECO:0000313" key="3">
    <source>
        <dbReference type="Proteomes" id="UP000245410"/>
    </source>
</evidence>
<proteinExistence type="predicted"/>
<reference evidence="2 3" key="1">
    <citation type="submission" date="2018-05" db="EMBL/GenBank/DDBJ databases">
        <title>Micromonospora atacamensis sp. nov., a novel actinobacteria isolated from high altitude Atacama Desert soil.</title>
        <authorList>
            <person name="Carro L."/>
            <person name="Golinska P."/>
            <person name="Klenk H.-P."/>
            <person name="Goodfellow M."/>
        </authorList>
    </citation>
    <scope>NUCLEOTIDE SEQUENCE [LARGE SCALE GENOMIC DNA]</scope>
    <source>
        <strain evidence="2 3">5R2A7</strain>
    </source>
</reference>
<dbReference type="Proteomes" id="UP000245410">
    <property type="component" value="Unassembled WGS sequence"/>
</dbReference>
<gene>
    <name evidence="2" type="ORF">DKT68_29395</name>
</gene>
<dbReference type="RefSeq" id="WP_109820629.1">
    <property type="nucleotide sequence ID" value="NZ_QGKR01000350.1"/>
</dbReference>
<organism evidence="2 3">
    <name type="scientific">Micromonospora acroterricola</name>
    <dbReference type="NCBI Taxonomy" id="2202421"/>
    <lineage>
        <taxon>Bacteria</taxon>
        <taxon>Bacillati</taxon>
        <taxon>Actinomycetota</taxon>
        <taxon>Actinomycetes</taxon>
        <taxon>Micromonosporales</taxon>
        <taxon>Micromonosporaceae</taxon>
        <taxon>Micromonospora</taxon>
    </lineage>
</organism>
<evidence type="ECO:0000313" key="2">
    <source>
        <dbReference type="EMBL" id="PWR04981.1"/>
    </source>
</evidence>
<dbReference type="AlphaFoldDB" id="A0A317CQZ6"/>